<dbReference type="Proteomes" id="UP000564704">
    <property type="component" value="Unassembled WGS sequence"/>
</dbReference>
<dbReference type="SUPFAM" id="SSF56300">
    <property type="entry name" value="Metallo-dependent phosphatases"/>
    <property type="match status" value="1"/>
</dbReference>
<evidence type="ECO:0000259" key="2">
    <source>
        <dbReference type="Pfam" id="PF12850"/>
    </source>
</evidence>
<dbReference type="InterPro" id="IPR024654">
    <property type="entry name" value="Calcineurin-like_PHP_lpxH"/>
</dbReference>
<evidence type="ECO:0000313" key="3">
    <source>
        <dbReference type="EMBL" id="MRU14003.1"/>
    </source>
</evidence>
<evidence type="ECO:0000313" key="4">
    <source>
        <dbReference type="Proteomes" id="UP000564704"/>
    </source>
</evidence>
<comment type="caution">
    <text evidence="3">The sequence shown here is derived from an EMBL/GenBank/DDBJ whole genome shotgun (WGS) entry which is preliminary data.</text>
</comment>
<dbReference type="Gene3D" id="3.60.21.10">
    <property type="match status" value="1"/>
</dbReference>
<dbReference type="RefSeq" id="WP_154148324.1">
    <property type="nucleotide sequence ID" value="NZ_SZWE01000001.1"/>
</dbReference>
<reference evidence="3 4" key="1">
    <citation type="submission" date="2019-05" db="EMBL/GenBank/DDBJ databases">
        <title>Roseovarius bejariae sp. nov., a moderately halophylic bacterium isolated from a saline soil in Rambla Salada (Murcia).</title>
        <authorList>
            <person name="Castro D.J."/>
            <person name="Gomez-Altuve A."/>
            <person name="Reina J.C."/>
            <person name="Rodriguez M."/>
            <person name="Sampedro I."/>
            <person name="Llamas I."/>
            <person name="Martinez-Checa F."/>
        </authorList>
    </citation>
    <scope>NUCLEOTIDE SEQUENCE [LARGE SCALE GENOMIC DNA]</scope>
    <source>
        <strain evidence="3 4">A21</strain>
    </source>
</reference>
<protein>
    <submittedName>
        <fullName evidence="3">Metallophosphoesterase family protein</fullName>
    </submittedName>
</protein>
<dbReference type="Pfam" id="PF12850">
    <property type="entry name" value="Metallophos_2"/>
    <property type="match status" value="1"/>
</dbReference>
<evidence type="ECO:0000256" key="1">
    <source>
        <dbReference type="ARBA" id="ARBA00008950"/>
    </source>
</evidence>
<accession>A0A844CWK2</accession>
<dbReference type="InterPro" id="IPR029052">
    <property type="entry name" value="Metallo-depent_PP-like"/>
</dbReference>
<dbReference type="EMBL" id="SZWE01000001">
    <property type="protein sequence ID" value="MRU14003.1"/>
    <property type="molecule type" value="Genomic_DNA"/>
</dbReference>
<gene>
    <name evidence="3" type="ORF">FDP25_01010</name>
</gene>
<dbReference type="AlphaFoldDB" id="A0A844CWK2"/>
<name>A0A844CWK2_9RHOB</name>
<feature type="domain" description="Calcineurin-like phosphoesterase" evidence="2">
    <location>
        <begin position="29"/>
        <end position="213"/>
    </location>
</feature>
<dbReference type="PIRSF" id="PIRSF000883">
    <property type="entry name" value="Pesterase_MJ0912"/>
    <property type="match status" value="1"/>
</dbReference>
<keyword evidence="4" id="KW-1185">Reference proteome</keyword>
<dbReference type="InterPro" id="IPR011152">
    <property type="entry name" value="Pesterase_MJ0912"/>
</dbReference>
<dbReference type="OrthoDB" id="9813918at2"/>
<sequence>MHVMDLGQLEDAVLLFGGPYSNLPATRAVLTEAARRGIAPDHVICTGDVVAYCAEAAACVDEIRKAGCAVVAGNCEKQLAAGAMDCGCGFEEGSTCDLLSAGWYAHADAQIGATARAWMGGLPDVVAFEQAGRRVAVVHGGATDVSRFLWPTSPEGEFAEEIAALRDLVGEIDFVVAGHCGLAFLREIDGVTWLNAGVVGMPPNDGRPKIRFATLEGGVPVIHALSYDHEAAYAAMRAAGLTQGYDTGILSGYWPSEEVLPPELRRADFAKG</sequence>
<organism evidence="3 4">
    <name type="scientific">Roseovarius bejariae</name>
    <dbReference type="NCBI Taxonomy" id="2576383"/>
    <lineage>
        <taxon>Bacteria</taxon>
        <taxon>Pseudomonadati</taxon>
        <taxon>Pseudomonadota</taxon>
        <taxon>Alphaproteobacteria</taxon>
        <taxon>Rhodobacterales</taxon>
        <taxon>Roseobacteraceae</taxon>
        <taxon>Roseovarius</taxon>
    </lineage>
</organism>
<proteinExistence type="inferred from homology"/>
<dbReference type="CDD" id="cd00838">
    <property type="entry name" value="MPP_superfamily"/>
    <property type="match status" value="1"/>
</dbReference>
<comment type="similarity">
    <text evidence="1">Belongs to the metallophosphoesterase superfamily. YfcE family.</text>
</comment>